<organism evidence="1 2">
    <name type="scientific">Legionella antarctica</name>
    <dbReference type="NCBI Taxonomy" id="2708020"/>
    <lineage>
        <taxon>Bacteria</taxon>
        <taxon>Pseudomonadati</taxon>
        <taxon>Pseudomonadota</taxon>
        <taxon>Gammaproteobacteria</taxon>
        <taxon>Legionellales</taxon>
        <taxon>Legionellaceae</taxon>
        <taxon>Legionella</taxon>
    </lineage>
</organism>
<keyword evidence="2" id="KW-1185">Reference proteome</keyword>
<proteinExistence type="predicted"/>
<reference evidence="1" key="1">
    <citation type="journal article" date="2020" name="Microbiol. Resour. Announc.">
        <title>Complete Genome Sequence of Novel Psychrotolerant Legionella Strain TUM19329, Isolated from Antarctic Lake Sediment.</title>
        <authorList>
            <person name="Shimada S."/>
            <person name="Nakai R."/>
            <person name="Aoki K."/>
            <person name="Shimoeda N."/>
            <person name="Ohno G."/>
            <person name="Miyazaki Y."/>
            <person name="Kudoh S."/>
            <person name="Imura S."/>
            <person name="Watanabe K."/>
            <person name="Ishii Y."/>
            <person name="Tateda K."/>
        </authorList>
    </citation>
    <scope>NUCLEOTIDE SEQUENCE [LARGE SCALE GENOMIC DNA]</scope>
    <source>
        <strain evidence="1">TUM19329</strain>
    </source>
</reference>
<dbReference type="Proteomes" id="UP000502894">
    <property type="component" value="Chromosome"/>
</dbReference>
<sequence length="94" mass="10967">MNRNNKEQESTLMGTQEEFEQVKVNFDDLITIIKGIEFAEDRNVSAEYERMISEYQELCTKALQGSYDVTALKEIYHELECFYQESVDLSPVIS</sequence>
<protein>
    <submittedName>
        <fullName evidence="1">Uncharacterized protein</fullName>
    </submittedName>
</protein>
<evidence type="ECO:0000313" key="2">
    <source>
        <dbReference type="Proteomes" id="UP000502894"/>
    </source>
</evidence>
<dbReference type="AlphaFoldDB" id="A0A6F8T5W6"/>
<gene>
    <name evidence="1" type="ORF">TUM19329_21590</name>
</gene>
<name>A0A6F8T5W6_9GAMM</name>
<dbReference type="RefSeq" id="WP_173237301.1">
    <property type="nucleotide sequence ID" value="NZ_AP022839.1"/>
</dbReference>
<evidence type="ECO:0000313" key="1">
    <source>
        <dbReference type="EMBL" id="BCA95798.1"/>
    </source>
</evidence>
<dbReference type="EMBL" id="AP022839">
    <property type="protein sequence ID" value="BCA95798.1"/>
    <property type="molecule type" value="Genomic_DNA"/>
</dbReference>
<dbReference type="KEGG" id="lant:TUM19329_21590"/>
<accession>A0A6F8T5W6</accession>